<dbReference type="AlphaFoldDB" id="A0A2N5MZM2"/>
<feature type="region of interest" description="Disordered" evidence="1">
    <location>
        <begin position="95"/>
        <end position="114"/>
    </location>
</feature>
<comment type="caution">
    <text evidence="2">The sequence shown here is derived from an EMBL/GenBank/DDBJ whole genome shotgun (WGS) entry which is preliminary data.</text>
</comment>
<protein>
    <submittedName>
        <fullName evidence="2">Uncharacterized protein</fullName>
    </submittedName>
</protein>
<dbReference type="Gene3D" id="3.40.50.300">
    <property type="entry name" value="P-loop containing nucleotide triphosphate hydrolases"/>
    <property type="match status" value="1"/>
</dbReference>
<dbReference type="RefSeq" id="WP_101809514.1">
    <property type="nucleotide sequence ID" value="NZ_NFEZ01000005.1"/>
</dbReference>
<dbReference type="InterPro" id="IPR027417">
    <property type="entry name" value="P-loop_NTPase"/>
</dbReference>
<evidence type="ECO:0000313" key="3">
    <source>
        <dbReference type="Proteomes" id="UP000234789"/>
    </source>
</evidence>
<proteinExistence type="predicted"/>
<accession>A0A2N5MZM2</accession>
<dbReference type="Proteomes" id="UP000234789">
    <property type="component" value="Unassembled WGS sequence"/>
</dbReference>
<gene>
    <name evidence="2" type="ORF">B8V81_5068</name>
</gene>
<reference evidence="2 3" key="1">
    <citation type="submission" date="2017-05" db="EMBL/GenBank/DDBJ databases">
        <title>Functional genome analysis of Paenibacillus pasadenensis strain R16: insights on endophytic life style and antifungal activity.</title>
        <authorList>
            <person name="Passera A."/>
            <person name="Marcolungo L."/>
            <person name="Casati P."/>
            <person name="Brasca M."/>
            <person name="Quaglino F."/>
            <person name="Delledonne M."/>
        </authorList>
    </citation>
    <scope>NUCLEOTIDE SEQUENCE [LARGE SCALE GENOMIC DNA]</scope>
    <source>
        <strain evidence="2 3">R16</strain>
    </source>
</reference>
<evidence type="ECO:0000256" key="1">
    <source>
        <dbReference type="SAM" id="MobiDB-lite"/>
    </source>
</evidence>
<evidence type="ECO:0000313" key="2">
    <source>
        <dbReference type="EMBL" id="PLT43528.1"/>
    </source>
</evidence>
<dbReference type="EMBL" id="NFEZ01000005">
    <property type="protein sequence ID" value="PLT43528.1"/>
    <property type="molecule type" value="Genomic_DNA"/>
</dbReference>
<dbReference type="SUPFAM" id="SSF52540">
    <property type="entry name" value="P-loop containing nucleoside triphosphate hydrolases"/>
    <property type="match status" value="1"/>
</dbReference>
<name>A0A2N5MZM2_9BACL</name>
<keyword evidence="3" id="KW-1185">Reference proteome</keyword>
<organism evidence="2 3">
    <name type="scientific">Paenibacillus pasadenensis</name>
    <dbReference type="NCBI Taxonomy" id="217090"/>
    <lineage>
        <taxon>Bacteria</taxon>
        <taxon>Bacillati</taxon>
        <taxon>Bacillota</taxon>
        <taxon>Bacilli</taxon>
        <taxon>Bacillales</taxon>
        <taxon>Paenibacillaceae</taxon>
        <taxon>Paenibacillus</taxon>
    </lineage>
</organism>
<sequence length="462" mass="51328">MRMLVAVKLDPVFKKIQGMYGSRFEILPNVPLFRELQEIILGDDIDLVVLDRSLHWRERAEQVLHEAGIPHVVFTGNFEELQQSLSQAVGGGAAQSSAAASSKPTPPTVKQKPDIVTSKPALPLEDQAALHSPEIKHQAHDSKIVYVDREVPKYIDREVIRTVEKIVEKPVEIRVEVPVPVEVERQVAVPVLKTMPRQLIVIGSLYGGAGSSFAAIALAKVLDAIRVDTCVLEHPSCDPYLYMALDGSRQVPRNYSFLYPQVMANQVKRDAEWQEGFITWMPADPASGSLSEWTGEHMARSLYAIKHAVTILDLSTGWRLPGMLDVLKQADHVLLVAGPDPARLVSQEARQNRAFLSTNLGGKVKMIANMVPAAKAARLKEWIHSLPYPVETMLPLLSQDDMVQASWEGKTIFDGNVDLVAKYTDAYFSLLREIIPKGFVLERPSSKGLGNWWQRKTGGKGR</sequence>